<dbReference type="InterPro" id="IPR008947">
    <property type="entry name" value="PLipase_C/P1_nuclease_dom_sf"/>
</dbReference>
<name>A0A223NTR4_9SPHI</name>
<keyword evidence="1" id="KW-0472">Membrane</keyword>
<protein>
    <submittedName>
        <fullName evidence="2">S1/P1 Nuclease</fullName>
    </submittedName>
</protein>
<dbReference type="KEGG" id="muc:MuYL_1355"/>
<reference evidence="2 3" key="1">
    <citation type="submission" date="2017-08" db="EMBL/GenBank/DDBJ databases">
        <title>Complete genome sequence of Mucilaginibacter sp. strain BJC16-A31.</title>
        <authorList>
            <consortium name="Henan University of Science and Technology"/>
            <person name="You X."/>
        </authorList>
    </citation>
    <scope>NUCLEOTIDE SEQUENCE [LARGE SCALE GENOMIC DNA]</scope>
    <source>
        <strain evidence="2 3">BJC16-A31</strain>
    </source>
</reference>
<dbReference type="AlphaFoldDB" id="A0A223NTR4"/>
<keyword evidence="1" id="KW-1133">Transmembrane helix</keyword>
<dbReference type="Gene3D" id="1.10.575.10">
    <property type="entry name" value="P1 Nuclease"/>
    <property type="match status" value="1"/>
</dbReference>
<evidence type="ECO:0000313" key="2">
    <source>
        <dbReference type="EMBL" id="ASU33253.1"/>
    </source>
</evidence>
<organism evidence="2 3">
    <name type="scientific">Mucilaginibacter xinganensis</name>
    <dbReference type="NCBI Taxonomy" id="1234841"/>
    <lineage>
        <taxon>Bacteria</taxon>
        <taxon>Pseudomonadati</taxon>
        <taxon>Bacteroidota</taxon>
        <taxon>Sphingobacteriia</taxon>
        <taxon>Sphingobacteriales</taxon>
        <taxon>Sphingobacteriaceae</taxon>
        <taxon>Mucilaginibacter</taxon>
    </lineage>
</organism>
<keyword evidence="1" id="KW-0812">Transmembrane</keyword>
<evidence type="ECO:0000256" key="1">
    <source>
        <dbReference type="SAM" id="Phobius"/>
    </source>
</evidence>
<dbReference type="CDD" id="cd10981">
    <property type="entry name" value="ZnPC_S1P1"/>
    <property type="match status" value="1"/>
</dbReference>
<feature type="transmembrane region" description="Helical" evidence="1">
    <location>
        <begin position="21"/>
        <end position="40"/>
    </location>
</feature>
<dbReference type="EMBL" id="CP022743">
    <property type="protein sequence ID" value="ASU33253.1"/>
    <property type="molecule type" value="Genomic_DNA"/>
</dbReference>
<keyword evidence="3" id="KW-1185">Reference proteome</keyword>
<dbReference type="SUPFAM" id="SSF48537">
    <property type="entry name" value="Phospholipase C/P1 nuclease"/>
    <property type="match status" value="1"/>
</dbReference>
<evidence type="ECO:0000313" key="3">
    <source>
        <dbReference type="Proteomes" id="UP000215002"/>
    </source>
</evidence>
<sequence length="336" mass="38942">MRVKYQSTLKLYLGVKPAFRIIVCLSLTFTCTSWGFYAHYRIGRLAVFTLPKAMAGFYKSNIEYLTEHAISADKRRYVDSTEAPHHFLNADHYGKDPFKRIPHNWYDAAAKYTADTLDKYGTVPWTIQYNYYRLVKAFKAHDTIAILNTSANLGHYIADAHVPLHLTQNYNGQLTNQTGIHALWESRLPELFSDRYNYYGGKARYIQNPLTEAFKICRSAFNSADTVLMFERLLNKRFPADKKYEMVVHGQKEIKDYSVAYAAAYHKMLKGMVERRMRSSILEIGSYWYSAWVDAGQPDLNKLIKKTMSRQEVLQIEKEETLFKNGEVLVLAKKTS</sequence>
<accession>A0A223NTR4</accession>
<proteinExistence type="predicted"/>
<dbReference type="GO" id="GO:0016788">
    <property type="term" value="F:hydrolase activity, acting on ester bonds"/>
    <property type="evidence" value="ECO:0007669"/>
    <property type="project" value="InterPro"/>
</dbReference>
<gene>
    <name evidence="2" type="ORF">MuYL_1355</name>
</gene>
<dbReference type="Proteomes" id="UP000215002">
    <property type="component" value="Chromosome"/>
</dbReference>